<gene>
    <name evidence="1" type="ORF">SK128_008794</name>
</gene>
<evidence type="ECO:0000313" key="1">
    <source>
        <dbReference type="EMBL" id="KAK7072194.1"/>
    </source>
</evidence>
<proteinExistence type="predicted"/>
<accession>A0AAN8X3D4</accession>
<reference evidence="1 2" key="1">
    <citation type="submission" date="2023-11" db="EMBL/GenBank/DDBJ databases">
        <title>Halocaridina rubra genome assembly.</title>
        <authorList>
            <person name="Smith C."/>
        </authorList>
    </citation>
    <scope>NUCLEOTIDE SEQUENCE [LARGE SCALE GENOMIC DNA]</scope>
    <source>
        <strain evidence="1">EP-1</strain>
        <tissue evidence="1">Whole</tissue>
    </source>
</reference>
<sequence length="86" mass="10071">MAAHIRYYCACTKIHLGRNDWKNGSCSSANLGYSWRSWSEPPSRRSSQAYTNVSTQSRILKNDHTERDFVYRVAGRPAFRWQDLTR</sequence>
<dbReference type="Proteomes" id="UP001381693">
    <property type="component" value="Unassembled WGS sequence"/>
</dbReference>
<protein>
    <submittedName>
        <fullName evidence="1">Uncharacterized protein</fullName>
    </submittedName>
</protein>
<keyword evidence="2" id="KW-1185">Reference proteome</keyword>
<organism evidence="1 2">
    <name type="scientific">Halocaridina rubra</name>
    <name type="common">Hawaiian red shrimp</name>
    <dbReference type="NCBI Taxonomy" id="373956"/>
    <lineage>
        <taxon>Eukaryota</taxon>
        <taxon>Metazoa</taxon>
        <taxon>Ecdysozoa</taxon>
        <taxon>Arthropoda</taxon>
        <taxon>Crustacea</taxon>
        <taxon>Multicrustacea</taxon>
        <taxon>Malacostraca</taxon>
        <taxon>Eumalacostraca</taxon>
        <taxon>Eucarida</taxon>
        <taxon>Decapoda</taxon>
        <taxon>Pleocyemata</taxon>
        <taxon>Caridea</taxon>
        <taxon>Atyoidea</taxon>
        <taxon>Atyidae</taxon>
        <taxon>Halocaridina</taxon>
    </lineage>
</organism>
<comment type="caution">
    <text evidence="1">The sequence shown here is derived from an EMBL/GenBank/DDBJ whole genome shotgun (WGS) entry which is preliminary data.</text>
</comment>
<dbReference type="EMBL" id="JAXCGZ010013614">
    <property type="protein sequence ID" value="KAK7072194.1"/>
    <property type="molecule type" value="Genomic_DNA"/>
</dbReference>
<dbReference type="AlphaFoldDB" id="A0AAN8X3D4"/>
<name>A0AAN8X3D4_HALRR</name>
<evidence type="ECO:0000313" key="2">
    <source>
        <dbReference type="Proteomes" id="UP001381693"/>
    </source>
</evidence>
<feature type="non-terminal residue" evidence="1">
    <location>
        <position position="86"/>
    </location>
</feature>